<name>A0A8C0D960_BALMU</name>
<keyword evidence="9" id="KW-0268">Exocytosis</keyword>
<dbReference type="GO" id="GO:0006887">
    <property type="term" value="P:exocytosis"/>
    <property type="evidence" value="ECO:0007669"/>
    <property type="project" value="UniProtKB-KW"/>
</dbReference>
<keyword evidence="11" id="KW-0653">Protein transport</keyword>
<comment type="similarity">
    <text evidence="6">Belongs to the SEC6 family.</text>
</comment>
<dbReference type="OMA" id="MNIGPKT"/>
<dbReference type="FunFam" id="1.10.357.50:FF:000004">
    <property type="entry name" value="Exocyst complex component 3"/>
    <property type="match status" value="1"/>
</dbReference>
<dbReference type="GO" id="GO:0016020">
    <property type="term" value="C:membrane"/>
    <property type="evidence" value="ECO:0007669"/>
    <property type="project" value="UniProtKB-ARBA"/>
</dbReference>
<dbReference type="GeneTree" id="ENSGT01030000234613"/>
<dbReference type="GO" id="GO:0005794">
    <property type="term" value="C:Golgi apparatus"/>
    <property type="evidence" value="ECO:0007669"/>
    <property type="project" value="UniProtKB-SubCell"/>
</dbReference>
<keyword evidence="10" id="KW-0963">Cytoplasm</keyword>
<protein>
    <recommendedName>
        <fullName evidence="7">Exocyst complex component 3</fullName>
    </recommendedName>
    <alternativeName>
        <fullName evidence="16">Exocyst complex component Sec6</fullName>
    </alternativeName>
</protein>
<evidence type="ECO:0000256" key="13">
    <source>
        <dbReference type="ARBA" id="ARBA00023034"/>
    </source>
</evidence>
<accession>A0A8C0D960</accession>
<evidence type="ECO:0000256" key="2">
    <source>
        <dbReference type="ARBA" id="ARBA00004214"/>
    </source>
</evidence>
<evidence type="ECO:0000256" key="14">
    <source>
        <dbReference type="ARBA" id="ARBA00023273"/>
    </source>
</evidence>
<evidence type="ECO:0000256" key="5">
    <source>
        <dbReference type="ARBA" id="ARBA00004624"/>
    </source>
</evidence>
<dbReference type="GO" id="GO:0051601">
    <property type="term" value="P:exocyst localization"/>
    <property type="evidence" value="ECO:0007669"/>
    <property type="project" value="TreeGrafter"/>
</dbReference>
<keyword evidence="13" id="KW-0333">Golgi apparatus</keyword>
<dbReference type="InterPro" id="IPR042532">
    <property type="entry name" value="EXOC3/Sec6_C"/>
</dbReference>
<proteinExistence type="inferred from homology"/>
<dbReference type="Pfam" id="PF06046">
    <property type="entry name" value="Sec6"/>
    <property type="match status" value="1"/>
</dbReference>
<evidence type="ECO:0000256" key="3">
    <source>
        <dbReference type="ARBA" id="ARBA00004555"/>
    </source>
</evidence>
<keyword evidence="14" id="KW-0966">Cell projection</keyword>
<reference evidence="17" key="1">
    <citation type="submission" date="2023-09" db="UniProtKB">
        <authorList>
            <consortium name="Ensembl"/>
        </authorList>
    </citation>
    <scope>IDENTIFICATION</scope>
</reference>
<dbReference type="AlphaFoldDB" id="A0A8C0D960"/>
<dbReference type="GO" id="GO:0030496">
    <property type="term" value="C:midbody"/>
    <property type="evidence" value="ECO:0007669"/>
    <property type="project" value="UniProtKB-SubCell"/>
</dbReference>
<dbReference type="Gene3D" id="1.10.357.70">
    <property type="entry name" value="Exocyst complex component Sec6, C-terminal domain"/>
    <property type="match status" value="1"/>
</dbReference>
<dbReference type="GO" id="GO:0030426">
    <property type="term" value="C:growth cone"/>
    <property type="evidence" value="ECO:0007669"/>
    <property type="project" value="UniProtKB-SubCell"/>
</dbReference>
<comment type="function">
    <text evidence="1">Component of the exocyst complex involved in the docking of exocytic vesicles with fusion sites on the plasma membrane.</text>
</comment>
<evidence type="ECO:0000256" key="6">
    <source>
        <dbReference type="ARBA" id="ARBA00009447"/>
    </source>
</evidence>
<keyword evidence="8" id="KW-0813">Transport</keyword>
<evidence type="ECO:0000256" key="15">
    <source>
        <dbReference type="ARBA" id="ARBA00065736"/>
    </source>
</evidence>
<dbReference type="Ensembl" id="ENSBMST00010019177.1">
    <property type="protein sequence ID" value="ENSBMSP00010017361.1"/>
    <property type="gene ID" value="ENSBMSG00010012608.1"/>
</dbReference>
<evidence type="ECO:0000256" key="1">
    <source>
        <dbReference type="ARBA" id="ARBA00002660"/>
    </source>
</evidence>
<dbReference type="PANTHER" id="PTHR21292:SF13">
    <property type="entry name" value="EXOCYST COMPLEX COMPONENT 3"/>
    <property type="match status" value="1"/>
</dbReference>
<evidence type="ECO:0000256" key="7">
    <source>
        <dbReference type="ARBA" id="ARBA00017529"/>
    </source>
</evidence>
<comment type="subunit">
    <text evidence="15">The exocyst complex is composed of EXOC1, EXOC2, EXOC3, EXOC4, EXOC5, EXOC6, EXOC7 and EXOC8. Interacts with EXOC3L1. Interacts with BIRC6/bruce. Interacts with MYRIP. Interacts with SLC6A9.</text>
</comment>
<evidence type="ECO:0000256" key="9">
    <source>
        <dbReference type="ARBA" id="ARBA00022483"/>
    </source>
</evidence>
<evidence type="ECO:0000256" key="11">
    <source>
        <dbReference type="ARBA" id="ARBA00022927"/>
    </source>
</evidence>
<dbReference type="GO" id="GO:0000149">
    <property type="term" value="F:SNARE binding"/>
    <property type="evidence" value="ECO:0007669"/>
    <property type="project" value="TreeGrafter"/>
</dbReference>
<sequence>MKETDREAVATAVQRVAGMLQRPDQLEKVEQYRRREARKKASVEARLKAAIQSQLDGVRTGLSQLHTALSDVQDIQRSLADVSKDWRQSINTIESLRDVKDAVVRHSQLAAAVENLKNIFSVPEIVRETQDLIEQGELLQAHRKLMDLECSRDGLMYEQYRMDSGNARDMTLIHSYFGSTQGLSDELAKQLWVVLQRSLVTVRRDPTLLVSVVRIIEREEKIDRRILDRKKQTGFIPPGRPKNWKEKMFAILERTVTTRIEGTQADTRESDRMWLVRHLEIIRKCVLDDLIVTRNLMVQCFPPRYQIFRSLLNVYHQALSTRMQELASEDLEANEIVSLLTWVLNTYTSAEMMGNAELAPEVDVGVLEPLLSPNVVSELLDTYMSTLTSNIIAWLRKALETDKKDWVKETEPEADQDGYYQTTLPAIVFQMFEQNLQVAAQISEDLKTKVLVLCLQQMNSFLSRYKEEVQLYREEHLRKRQHPHCYVQYMIALINNCQTLKESIVSLKRKYLQHDTEEGVSLSQPSVDGLLDAIAEEGCSSLLEEIFLDLEHHLSELMTKKWLLGSNAVDIICVTVEDYFNDFAKIKKPYRKRMIAEAHRRVVQEYLRAVLQKRISFRSAEERKEGAERMGREAEQLRFLFCKLASGFGEEMDGHCDTIVAVAEVIKLTDPSLLYLEVSTLVSKYPDIRDDHIGALLAVRGDASRDMKQTIIETLEQGPAQAFRTEEWMLCSDFLLTRGEKFTGGTFFLEESKPKWRHYGVLTSVAQKRRDLPPGFLPVCCLNIHVNPVPCMTRLSV</sequence>
<dbReference type="PANTHER" id="PTHR21292">
    <property type="entry name" value="EXOCYST COMPLEX COMPONENT SEC6-RELATED"/>
    <property type="match status" value="1"/>
</dbReference>
<organism evidence="17">
    <name type="scientific">Balaenoptera musculus</name>
    <name type="common">Blue whale</name>
    <dbReference type="NCBI Taxonomy" id="9771"/>
    <lineage>
        <taxon>Eukaryota</taxon>
        <taxon>Metazoa</taxon>
        <taxon>Chordata</taxon>
        <taxon>Craniata</taxon>
        <taxon>Vertebrata</taxon>
        <taxon>Euteleostomi</taxon>
        <taxon>Mammalia</taxon>
        <taxon>Eutheria</taxon>
        <taxon>Laurasiatheria</taxon>
        <taxon>Artiodactyla</taxon>
        <taxon>Whippomorpha</taxon>
        <taxon>Cetacea</taxon>
        <taxon>Mysticeti</taxon>
        <taxon>Balaenopteridae</taxon>
        <taxon>Balaenoptera</taxon>
    </lineage>
</organism>
<comment type="subcellular location">
    <subcellularLocation>
        <location evidence="5">Cell projection</location>
        <location evidence="5">Growth cone</location>
    </subcellularLocation>
    <subcellularLocation>
        <location evidence="4">Cytoplasm</location>
        <location evidence="4">Perinuclear region</location>
    </subcellularLocation>
    <subcellularLocation>
        <location evidence="3">Golgi apparatus</location>
    </subcellularLocation>
    <subcellularLocation>
        <location evidence="2">Midbody</location>
    </subcellularLocation>
</comment>
<keyword evidence="12" id="KW-0007">Acetylation</keyword>
<evidence type="ECO:0000256" key="4">
    <source>
        <dbReference type="ARBA" id="ARBA00004556"/>
    </source>
</evidence>
<evidence type="ECO:0000256" key="10">
    <source>
        <dbReference type="ARBA" id="ARBA00022490"/>
    </source>
</evidence>
<dbReference type="FunFam" id="1.10.357.70:FF:000001">
    <property type="entry name" value="Exocyst complex component 3"/>
    <property type="match status" value="1"/>
</dbReference>
<dbReference type="GO" id="GO:0015031">
    <property type="term" value="P:protein transport"/>
    <property type="evidence" value="ECO:0007669"/>
    <property type="project" value="UniProtKB-KW"/>
</dbReference>
<dbReference type="Gene3D" id="1.10.357.50">
    <property type="match status" value="1"/>
</dbReference>
<evidence type="ECO:0000313" key="17">
    <source>
        <dbReference type="Ensembl" id="ENSBMSP00010017361.1"/>
    </source>
</evidence>
<gene>
    <name evidence="17" type="primary">EXOC3</name>
</gene>
<dbReference type="GO" id="GO:0048471">
    <property type="term" value="C:perinuclear region of cytoplasm"/>
    <property type="evidence" value="ECO:0007669"/>
    <property type="project" value="UniProtKB-SubCell"/>
</dbReference>
<evidence type="ECO:0000256" key="16">
    <source>
        <dbReference type="ARBA" id="ARBA00079613"/>
    </source>
</evidence>
<evidence type="ECO:0000256" key="8">
    <source>
        <dbReference type="ARBA" id="ARBA00022448"/>
    </source>
</evidence>
<evidence type="ECO:0000256" key="12">
    <source>
        <dbReference type="ARBA" id="ARBA00022990"/>
    </source>
</evidence>
<dbReference type="GO" id="GO:0000145">
    <property type="term" value="C:exocyst"/>
    <property type="evidence" value="ECO:0007669"/>
    <property type="project" value="InterPro"/>
</dbReference>
<dbReference type="InterPro" id="IPR010326">
    <property type="entry name" value="EXOC3/Sec6"/>
</dbReference>